<gene>
    <name evidence="2" type="ORF">DSTB1V02_LOCUS12123</name>
</gene>
<feature type="non-terminal residue" evidence="2">
    <location>
        <position position="1"/>
    </location>
</feature>
<reference evidence="2" key="1">
    <citation type="submission" date="2020-11" db="EMBL/GenBank/DDBJ databases">
        <authorList>
            <person name="Tran Van P."/>
        </authorList>
    </citation>
    <scope>NUCLEOTIDE SEQUENCE</scope>
</reference>
<dbReference type="Proteomes" id="UP000677054">
    <property type="component" value="Unassembled WGS sequence"/>
</dbReference>
<proteinExistence type="predicted"/>
<keyword evidence="3" id="KW-1185">Reference proteome</keyword>
<evidence type="ECO:0000256" key="1">
    <source>
        <dbReference type="SAM" id="MobiDB-lite"/>
    </source>
</evidence>
<organism evidence="2">
    <name type="scientific">Darwinula stevensoni</name>
    <dbReference type="NCBI Taxonomy" id="69355"/>
    <lineage>
        <taxon>Eukaryota</taxon>
        <taxon>Metazoa</taxon>
        <taxon>Ecdysozoa</taxon>
        <taxon>Arthropoda</taxon>
        <taxon>Crustacea</taxon>
        <taxon>Oligostraca</taxon>
        <taxon>Ostracoda</taxon>
        <taxon>Podocopa</taxon>
        <taxon>Podocopida</taxon>
        <taxon>Darwinulocopina</taxon>
        <taxon>Darwinuloidea</taxon>
        <taxon>Darwinulidae</taxon>
        <taxon>Darwinula</taxon>
    </lineage>
</organism>
<sequence>QGGGNREEELTPDEPWKLYEFFSLSRWRHGVVMKVCAGSLLWLDPKARSSPNHIPTTAFLPPAIPIPPYRWRKRRRPEGPPRHQPIGPPGPIRWAVLSRSLASHRRARSDPCPDCASKQLDELFA</sequence>
<evidence type="ECO:0000313" key="2">
    <source>
        <dbReference type="EMBL" id="CAD7252365.1"/>
    </source>
</evidence>
<evidence type="ECO:0000313" key="3">
    <source>
        <dbReference type="Proteomes" id="UP000677054"/>
    </source>
</evidence>
<dbReference type="AlphaFoldDB" id="A0A7R9FRG9"/>
<dbReference type="EMBL" id="CAJPEV010004353">
    <property type="protein sequence ID" value="CAG0901648.1"/>
    <property type="molecule type" value="Genomic_DNA"/>
</dbReference>
<accession>A0A7R9FRG9</accession>
<name>A0A7R9FRG9_9CRUS</name>
<dbReference type="EMBL" id="LR903870">
    <property type="protein sequence ID" value="CAD7252365.1"/>
    <property type="molecule type" value="Genomic_DNA"/>
</dbReference>
<feature type="compositionally biased region" description="Pro residues" evidence="1">
    <location>
        <begin position="82"/>
        <end position="91"/>
    </location>
</feature>
<protein>
    <submittedName>
        <fullName evidence="2">Uncharacterized protein</fullName>
    </submittedName>
</protein>
<feature type="region of interest" description="Disordered" evidence="1">
    <location>
        <begin position="70"/>
        <end position="92"/>
    </location>
</feature>